<dbReference type="EMBL" id="CABVQS010000015">
    <property type="protein sequence ID" value="VWD29894.1"/>
    <property type="molecule type" value="Genomic_DNA"/>
</dbReference>
<organism evidence="2 3">
    <name type="scientific">Burkholderia contaminans</name>
    <dbReference type="NCBI Taxonomy" id="488447"/>
    <lineage>
        <taxon>Bacteria</taxon>
        <taxon>Pseudomonadati</taxon>
        <taxon>Pseudomonadota</taxon>
        <taxon>Betaproteobacteria</taxon>
        <taxon>Burkholderiales</taxon>
        <taxon>Burkholderiaceae</taxon>
        <taxon>Burkholderia</taxon>
        <taxon>Burkholderia cepacia complex</taxon>
    </lineage>
</organism>
<sequence length="1645" mass="184374">MEGIGRQCNACGRGCFGRGPVDIDAAGIQARQRFDQRLLLDLRPLQGKELDPGVRRTARAGQVDEHRLGADFDQHVETGFGEALDAARELHRLTAMAAPVRVGGRLVHHGAREIRIERDRRAGDGHGFRRGLEAVQHRLEQRRVKRVRRIERHGPDVPRGERVDQHRDALALAGDHDARRTVDGRHRDLVRARFDRALDRGEVGENGRHFAVAGQRLHQPAAFGDQPQAVFRREDAGRASRRVLADAVTHHGVGHHTERRQQRGERVLQREQGRLAVAGLVNVLALGRQHLEQRLVEQRIGHRAAAVDGVAEHRIRVVQAAAHAGVLRTLAGEQEGHLHAGRGLRRAGRFLRLEGAQLVDGVVERRHRPRQPMREMRAAGRRRKGHGRDVETGFGFEPPLIAPDQLAQRRRGLGRQHQRMHLVSRRRRLSRRRGRFFEHQVSIGAARAERADAGSPRPFAARPRARLGADLEGQRIPLHQRARLAEMQVGGQAVVVQRQHDLDDPRDAGGGLRVADVGFHRADAQPPARVAARAEHRRQCLQLDRIAQRRAGAVRFHVIDGRGRQPAQRLADHGFLRPSVRRGKAARRAVVVDGRTAQHGQHAIARGERVGQALEHQRAAAFAAHEAVRGRVEGLAAAIRRQRPRARDGDGVVRRQDQVDAARDGEIALAAAQVLAGGMDRGERRRAGGIDRHARPLHAQSVGDAAGRRVQRIAGEEIAVDAGAAAVAKLQVRVIVGGDADEDAGPAALETVDRNAGMLQRFVADFEQQALLRVHRARFARRDAEKRRIELVDVVEKTAEAAIHAARLFRIGIVVRVDVPALARHFGDRVHAVVQQVPVGVEIVRGARKPAAHADDRDRLRRAGVARVGGRRDRSRLRLRRHGLCRRRVRVRRRAGRLLRQEIREGVDRRMIEQQRDRQRDAQRIFEVRAHVQRHQRIHAHLEEAEIAIQRPRVVAEHLGHRAIDAVRQQALALARRCVAQRRHRRRAGRAFGHPHAVEERLGSARLVGALEQRQVDIDDRDLGDGGEAIQHVERAIRRERPDADTPQQRFRLRERHAAFRPRPPVHAQRRQALAAAMMGERVEEAVRGTVVRLLTRTPRGRDRRKQDEEIERKVRALLVEQPGAGDLGLQHRVQLLALDLHDRLVADDAGRVHDAAQRHAVAPERGEEIGDRRGIGDIEALAAQRYVPLTQLGDRPLALVARGPLPANQDQRACAARRQPPGGVQPERAEPAGDQVGRVRIDRQRGGFGWRERAQARDMAHAVPQRHLVLAALAEHLLKQRLRLVFRRGRVEIDRGAEPFRMLDHRPACQARQRSLGEPGYVRRVAGFHRVARDHRDPGPGRRRPLALAADHRVHEMQQGRGHARRADGFVQRPQKDDALAGGGGLVQQADEIVRPLGRDLPARFRVGDIGEAGTHQRAGCAARAQQRREPLADTARVREDQPRGRVGGDLCRRQRGLLFPHHVIERVCVRRGGSGGGECRPEQVRQRVQHVLRVLAGRLEVPHRCVDAARIHADDGRRDLLQAEALPLERIVRQGRGGLGGRREQRAPVELRALHVQRRECALQCIAGAGRRQPAVGERLRRVRRVYLIRRSSQLQPVLRVCHLIGHFRAETAGNQADRRPCKRDVLKHGAQRFGIRTGGHEA</sequence>
<reference evidence="2 3" key="1">
    <citation type="submission" date="2019-09" db="EMBL/GenBank/DDBJ databases">
        <authorList>
            <person name="Depoorter E."/>
        </authorList>
    </citation>
    <scope>NUCLEOTIDE SEQUENCE [LARGE SCALE GENOMIC DNA]</scope>
    <source>
        <strain evidence="2">R-71033</strain>
    </source>
</reference>
<protein>
    <submittedName>
        <fullName evidence="2">Uncharacterized protein</fullName>
    </submittedName>
</protein>
<gene>
    <name evidence="2" type="ORF">BCO71033_03799</name>
</gene>
<evidence type="ECO:0000256" key="1">
    <source>
        <dbReference type="SAM" id="MobiDB-lite"/>
    </source>
</evidence>
<proteinExistence type="predicted"/>
<evidence type="ECO:0000313" key="3">
    <source>
        <dbReference type="Proteomes" id="UP000494109"/>
    </source>
</evidence>
<dbReference type="Proteomes" id="UP000494109">
    <property type="component" value="Unassembled WGS sequence"/>
</dbReference>
<name>A0A6P2Z6A3_9BURK</name>
<evidence type="ECO:0000313" key="2">
    <source>
        <dbReference type="EMBL" id="VWD29894.1"/>
    </source>
</evidence>
<feature type="region of interest" description="Disordered" evidence="1">
    <location>
        <begin position="368"/>
        <end position="397"/>
    </location>
</feature>
<accession>A0A6P2Z6A3</accession>